<keyword evidence="8" id="KW-0226">DNA condensation</keyword>
<dbReference type="GO" id="GO:0016887">
    <property type="term" value="F:ATP hydrolysis activity"/>
    <property type="evidence" value="ECO:0007669"/>
    <property type="project" value="InterPro"/>
</dbReference>
<keyword evidence="16" id="KW-1185">Reference proteome</keyword>
<dbReference type="GO" id="GO:0007076">
    <property type="term" value="P:mitotic chromosome condensation"/>
    <property type="evidence" value="ECO:0007669"/>
    <property type="project" value="TreeGrafter"/>
</dbReference>
<keyword evidence="3" id="KW-0132">Cell division</keyword>
<dbReference type="SUPFAM" id="SSF52540">
    <property type="entry name" value="P-loop containing nucleoside triphosphate hydrolases"/>
    <property type="match status" value="1"/>
</dbReference>
<feature type="region of interest" description="Disordered" evidence="13">
    <location>
        <begin position="1038"/>
        <end position="1089"/>
    </location>
</feature>
<organism evidence="15 16">
    <name type="scientific">Cyanidiococcus yangmingshanensis</name>
    <dbReference type="NCBI Taxonomy" id="2690220"/>
    <lineage>
        <taxon>Eukaryota</taxon>
        <taxon>Rhodophyta</taxon>
        <taxon>Bangiophyceae</taxon>
        <taxon>Cyanidiales</taxon>
        <taxon>Cyanidiaceae</taxon>
        <taxon>Cyanidiococcus</taxon>
    </lineage>
</organism>
<feature type="coiled-coil region" evidence="12">
    <location>
        <begin position="1089"/>
        <end position="1157"/>
    </location>
</feature>
<gene>
    <name evidence="15" type="primary">SMC4</name>
    <name evidence="15" type="ORF">F1559_004998</name>
</gene>
<keyword evidence="9 11" id="KW-0539">Nucleus</keyword>
<evidence type="ECO:0000256" key="3">
    <source>
        <dbReference type="ARBA" id="ARBA00022618"/>
    </source>
</evidence>
<dbReference type="PIRSF" id="PIRSF005719">
    <property type="entry name" value="SMC"/>
    <property type="match status" value="1"/>
</dbReference>
<dbReference type="InterPro" id="IPR036277">
    <property type="entry name" value="SMC_hinge_sf"/>
</dbReference>
<evidence type="ECO:0000256" key="6">
    <source>
        <dbReference type="ARBA" id="ARBA00022840"/>
    </source>
</evidence>
<dbReference type="GO" id="GO:0005634">
    <property type="term" value="C:nucleus"/>
    <property type="evidence" value="ECO:0007669"/>
    <property type="project" value="UniProtKB-SubCell"/>
</dbReference>
<feature type="domain" description="SMC hinge" evidence="14">
    <location>
        <begin position="567"/>
        <end position="685"/>
    </location>
</feature>
<evidence type="ECO:0000313" key="15">
    <source>
        <dbReference type="EMBL" id="KAF6005436.1"/>
    </source>
</evidence>
<comment type="similarity">
    <text evidence="2">Belongs to the SMC family. SMC4 subfamily.</text>
</comment>
<dbReference type="SMART" id="SM00968">
    <property type="entry name" value="SMC_hinge"/>
    <property type="match status" value="1"/>
</dbReference>
<proteinExistence type="inferred from homology"/>
<protein>
    <recommendedName>
        <fullName evidence="11">Structural maintenance of chromosomes protein</fullName>
    </recommendedName>
</protein>
<evidence type="ECO:0000256" key="8">
    <source>
        <dbReference type="ARBA" id="ARBA00023067"/>
    </source>
</evidence>
<dbReference type="Pfam" id="PF06470">
    <property type="entry name" value="SMC_hinge"/>
    <property type="match status" value="1"/>
</dbReference>
<dbReference type="PANTHER" id="PTHR18937">
    <property type="entry name" value="STRUCTURAL MAINTENANCE OF CHROMOSOMES SMC FAMILY MEMBER"/>
    <property type="match status" value="1"/>
</dbReference>
<dbReference type="Gene3D" id="1.20.1060.20">
    <property type="match status" value="1"/>
</dbReference>
<dbReference type="Pfam" id="PF02463">
    <property type="entry name" value="SMC_N"/>
    <property type="match status" value="1"/>
</dbReference>
<dbReference type="EMBL" id="VWRR01000001">
    <property type="protein sequence ID" value="KAF6005436.1"/>
    <property type="molecule type" value="Genomic_DNA"/>
</dbReference>
<keyword evidence="10" id="KW-0131">Cell cycle</keyword>
<dbReference type="FunFam" id="3.40.50.300:FF:000481">
    <property type="entry name" value="Structural maintenance of chromosomes 4"/>
    <property type="match status" value="1"/>
</dbReference>
<dbReference type="PANTHER" id="PTHR18937:SF172">
    <property type="entry name" value="STRUCTURAL MAINTENANCE OF CHROMOSOMES PROTEIN"/>
    <property type="match status" value="1"/>
</dbReference>
<comment type="caution">
    <text evidence="15">The sequence shown here is derived from an EMBL/GenBank/DDBJ whole genome shotgun (WGS) entry which is preliminary data.</text>
</comment>
<dbReference type="GO" id="GO:0051301">
    <property type="term" value="P:cell division"/>
    <property type="evidence" value="ECO:0007669"/>
    <property type="project" value="UniProtKB-KW"/>
</dbReference>
<feature type="coiled-coil region" evidence="12">
    <location>
        <begin position="213"/>
        <end position="437"/>
    </location>
</feature>
<evidence type="ECO:0000256" key="5">
    <source>
        <dbReference type="ARBA" id="ARBA00022776"/>
    </source>
</evidence>
<evidence type="ECO:0000256" key="12">
    <source>
        <dbReference type="SAM" id="Coils"/>
    </source>
</evidence>
<feature type="region of interest" description="Disordered" evidence="13">
    <location>
        <begin position="705"/>
        <end position="747"/>
    </location>
</feature>
<evidence type="ECO:0000259" key="14">
    <source>
        <dbReference type="SMART" id="SM00968"/>
    </source>
</evidence>
<evidence type="ECO:0000256" key="4">
    <source>
        <dbReference type="ARBA" id="ARBA00022741"/>
    </source>
</evidence>
<keyword evidence="5" id="KW-0498">Mitosis</keyword>
<evidence type="ECO:0000256" key="9">
    <source>
        <dbReference type="ARBA" id="ARBA00023242"/>
    </source>
</evidence>
<evidence type="ECO:0000256" key="7">
    <source>
        <dbReference type="ARBA" id="ARBA00023054"/>
    </source>
</evidence>
<keyword evidence="6" id="KW-0067">ATP-binding</keyword>
<evidence type="ECO:0000256" key="11">
    <source>
        <dbReference type="PIRNR" id="PIRNR005719"/>
    </source>
</evidence>
<evidence type="ECO:0000256" key="10">
    <source>
        <dbReference type="ARBA" id="ARBA00023306"/>
    </source>
</evidence>
<dbReference type="OrthoDB" id="5575062at2759"/>
<comment type="subcellular location">
    <subcellularLocation>
        <location evidence="1 11">Nucleus</location>
    </subcellularLocation>
</comment>
<keyword evidence="4" id="KW-0547">Nucleotide-binding</keyword>
<feature type="region of interest" description="Disordered" evidence="13">
    <location>
        <begin position="1"/>
        <end position="20"/>
    </location>
</feature>
<feature type="compositionally biased region" description="Basic and acidic residues" evidence="13">
    <location>
        <begin position="1044"/>
        <end position="1058"/>
    </location>
</feature>
<accession>A0A7J7IQP4</accession>
<name>A0A7J7IQP4_9RHOD</name>
<feature type="coiled-coil region" evidence="12">
    <location>
        <begin position="755"/>
        <end position="865"/>
    </location>
</feature>
<feature type="coiled-coil region" evidence="12">
    <location>
        <begin position="473"/>
        <end position="543"/>
    </location>
</feature>
<dbReference type="InterPro" id="IPR027417">
    <property type="entry name" value="P-loop_NTPase"/>
</dbReference>
<evidence type="ECO:0000256" key="13">
    <source>
        <dbReference type="SAM" id="MobiDB-lite"/>
    </source>
</evidence>
<dbReference type="InterPro" id="IPR010935">
    <property type="entry name" value="SMC_hinge"/>
</dbReference>
<evidence type="ECO:0000256" key="2">
    <source>
        <dbReference type="ARBA" id="ARBA00006005"/>
    </source>
</evidence>
<dbReference type="Gene3D" id="3.30.70.1620">
    <property type="match status" value="1"/>
</dbReference>
<feature type="compositionally biased region" description="Polar residues" evidence="13">
    <location>
        <begin position="7"/>
        <end position="20"/>
    </location>
</feature>
<dbReference type="GO" id="GO:0000796">
    <property type="term" value="C:condensin complex"/>
    <property type="evidence" value="ECO:0007669"/>
    <property type="project" value="TreeGrafter"/>
</dbReference>
<dbReference type="Proteomes" id="UP000530660">
    <property type="component" value="Unassembled WGS sequence"/>
</dbReference>
<dbReference type="InterPro" id="IPR003395">
    <property type="entry name" value="RecF/RecN/SMC_N"/>
</dbReference>
<sequence>MDVKETFSGSGMETKCESSSMQVQSEIKRRLVIRTITLENFKSYGGRVRIGPLHRQFNATVGPNGSGKSNIIDAILFVFGKRAKQMRSNKVSELIHRSEAYSEASQATVTIDFAEIVDREYASEDDPDEDIDGSEFTVSRTATRSNVSSYFLNGEAATYTEVQRFLRDKGIDLDNNRFLILQGEVEQISLMKPKASTPHETGLLEYLEDIIGSNALVAPIEEATKELEELNEERTVRLNRLKAVDKEREALEEAKFEAEQYIVLEHDIHEKRMRLHDAQAERLAQTAAEYESKHNQTKAQLEVERGQHAEAEAQVQILLKRQTEAKQELNELEKALAALREEFTELERRDVRIREEHKHLVQREKKITGTIRAEEHRRTEQERAREAAQNQIRDLQNARLRITKELEESEAALQNVYESLRDKTADLRSEMERKQTELLPIRETADMARQRLCIALQRLQLLESKRLAPELELKAAEELAAKLEKEHDEAHSQIENHLKPGANAAKDALNRAESALQAARQTEEAARKELSRLRRLAEEASASLADTSGRSRMLNTLWEAARRGAIRGFVGRLGDLGDVPPPYGAALEAAAGGALDHLVVEDVDDAQACIELLRDHKLGRATFIILSKIQHLQPAMEQNNYPAPENVPRLFDLLQVPNGPCRLPFYFVLRNTLVARDLEQATRIAFQPTRRNRVVTQAGQLIETSGTMCGGGGGDTGSSRSRSAVRRNVPGSDAKQAGTDPNSKFGATSVSTETLAKAEKTAAAAIATLAEGERKRDTCMEHLRSANQALERTRLELSSIDQRLGDTKAQVRLLRQQSAKQALTDEESNELRHLEAHIPQLERECAQADAAAAELEVQIQKHQERILAVGGKRLEQARSAVAGLRETLDANTQALGSAQIAMESALETLNKAVDAIQGASAERKKLEEQREQRDAELGELERQAATILQAQHELDQNLKEKQNVLQQIQTEIGRHQNALQSWRRRELEITSSLEKLASELQRAQAQVQEHRHQAIASRQSMLEIEESMPLLFAEDSAAGDEELHDSAKDENDDEHQSESEVAGSSSLAEQTDGRTRRGRRRRMSSAPGSKALLDTIERLELEIVALEQSLAQLKPNLNAIDEYRKKEEEYRVRMAELDTLTERRDGRRRELDELRKRRLETFMTGFAVITTKLKEMYQMITLGGDAELELIDSLDPFSEGIVFTVRPPKKTWKNIANLSGGEKTLSSLALVFALHHYKPTPFYVMDEIDAALDFKNVSIVAHYIHERARDAQFFIISLRNDMFELASRLVGVYKIHHTSYSVALDPGAVVALPGDSVQAPLEKENRAATQLEEAGDKELSPRALASLTTATKASGIRDASYQTFASVQSPRS</sequence>
<reference evidence="15 16" key="1">
    <citation type="journal article" date="2020" name="J. Phycol.">
        <title>Comparative genome analysis reveals Cyanidiococcus gen. nov., a new extremophilic red algal genus sister to Cyanidioschyzon (Cyanidioschyzonaceae, Rhodophyta).</title>
        <authorList>
            <person name="Liu S.-L."/>
            <person name="Chiang Y.-R."/>
            <person name="Yoon H.S."/>
            <person name="Fu H.-Y."/>
        </authorList>
    </citation>
    <scope>NUCLEOTIDE SEQUENCE [LARGE SCALE GENOMIC DNA]</scope>
    <source>
        <strain evidence="15 16">THAL066</strain>
    </source>
</reference>
<feature type="coiled-coil region" evidence="12">
    <location>
        <begin position="909"/>
        <end position="1013"/>
    </location>
</feature>
<dbReference type="InterPro" id="IPR024704">
    <property type="entry name" value="SMC"/>
</dbReference>
<evidence type="ECO:0000256" key="1">
    <source>
        <dbReference type="ARBA" id="ARBA00004123"/>
    </source>
</evidence>
<dbReference type="Gene3D" id="3.40.50.300">
    <property type="entry name" value="P-loop containing nucleotide triphosphate hydrolases"/>
    <property type="match status" value="2"/>
</dbReference>
<keyword evidence="7 12" id="KW-0175">Coiled coil</keyword>
<dbReference type="SUPFAM" id="SSF75553">
    <property type="entry name" value="Smc hinge domain"/>
    <property type="match status" value="1"/>
</dbReference>
<evidence type="ECO:0000313" key="16">
    <source>
        <dbReference type="Proteomes" id="UP000530660"/>
    </source>
</evidence>
<dbReference type="GO" id="GO:0005524">
    <property type="term" value="F:ATP binding"/>
    <property type="evidence" value="ECO:0007669"/>
    <property type="project" value="UniProtKB-KW"/>
</dbReference>